<protein>
    <submittedName>
        <fullName evidence="4">GNAT family N-acetyltransferase</fullName>
    </submittedName>
</protein>
<evidence type="ECO:0000313" key="5">
    <source>
        <dbReference type="Proteomes" id="UP001501480"/>
    </source>
</evidence>
<keyword evidence="1" id="KW-0808">Transferase</keyword>
<comment type="caution">
    <text evidence="4">The sequence shown here is derived from an EMBL/GenBank/DDBJ whole genome shotgun (WGS) entry which is preliminary data.</text>
</comment>
<dbReference type="CDD" id="cd04301">
    <property type="entry name" value="NAT_SF"/>
    <property type="match status" value="1"/>
</dbReference>
<evidence type="ECO:0000256" key="1">
    <source>
        <dbReference type="ARBA" id="ARBA00022679"/>
    </source>
</evidence>
<dbReference type="Pfam" id="PF00583">
    <property type="entry name" value="Acetyltransf_1"/>
    <property type="match status" value="1"/>
</dbReference>
<dbReference type="EMBL" id="BAAAPY010000004">
    <property type="protein sequence ID" value="GAA2076066.1"/>
    <property type="molecule type" value="Genomic_DNA"/>
</dbReference>
<evidence type="ECO:0000256" key="2">
    <source>
        <dbReference type="ARBA" id="ARBA00023315"/>
    </source>
</evidence>
<evidence type="ECO:0000313" key="4">
    <source>
        <dbReference type="EMBL" id="GAA2076066.1"/>
    </source>
</evidence>
<organism evidence="4 5">
    <name type="scientific">Aeromicrobium halocynthiae</name>
    <dbReference type="NCBI Taxonomy" id="560557"/>
    <lineage>
        <taxon>Bacteria</taxon>
        <taxon>Bacillati</taxon>
        <taxon>Actinomycetota</taxon>
        <taxon>Actinomycetes</taxon>
        <taxon>Propionibacteriales</taxon>
        <taxon>Nocardioidaceae</taxon>
        <taxon>Aeromicrobium</taxon>
    </lineage>
</organism>
<dbReference type="InterPro" id="IPR000182">
    <property type="entry name" value="GNAT_dom"/>
</dbReference>
<dbReference type="PANTHER" id="PTHR10545:SF29">
    <property type="entry name" value="GH14572P-RELATED"/>
    <property type="match status" value="1"/>
</dbReference>
<proteinExistence type="predicted"/>
<sequence length="166" mass="17917">MRIPQLPDGVRPARPDDVATVLRMVVDLARYERAEEEVVATEAGLHDALFGPGAVAFALVAESGGEPVGIAVAYRTFSTWVGRPGVHLEDLFVAPDARGTGRGEALLSALARITEANDWGRLEWDCLDWNAPSIGFYEALGAERVAGWISYRVTGSTLHDLATRVD</sequence>
<dbReference type="Gene3D" id="3.40.630.30">
    <property type="match status" value="1"/>
</dbReference>
<dbReference type="RefSeq" id="WP_344326318.1">
    <property type="nucleotide sequence ID" value="NZ_BAAAPY010000004.1"/>
</dbReference>
<name>A0ABN2VX89_9ACTN</name>
<dbReference type="PROSITE" id="PS51186">
    <property type="entry name" value="GNAT"/>
    <property type="match status" value="1"/>
</dbReference>
<dbReference type="PANTHER" id="PTHR10545">
    <property type="entry name" value="DIAMINE N-ACETYLTRANSFERASE"/>
    <property type="match status" value="1"/>
</dbReference>
<accession>A0ABN2VX89</accession>
<keyword evidence="5" id="KW-1185">Reference proteome</keyword>
<feature type="domain" description="N-acetyltransferase" evidence="3">
    <location>
        <begin position="8"/>
        <end position="164"/>
    </location>
</feature>
<dbReference type="Proteomes" id="UP001501480">
    <property type="component" value="Unassembled WGS sequence"/>
</dbReference>
<reference evidence="4 5" key="1">
    <citation type="journal article" date="2019" name="Int. J. Syst. Evol. Microbiol.">
        <title>The Global Catalogue of Microorganisms (GCM) 10K type strain sequencing project: providing services to taxonomists for standard genome sequencing and annotation.</title>
        <authorList>
            <consortium name="The Broad Institute Genomics Platform"/>
            <consortium name="The Broad Institute Genome Sequencing Center for Infectious Disease"/>
            <person name="Wu L."/>
            <person name="Ma J."/>
        </authorList>
    </citation>
    <scope>NUCLEOTIDE SEQUENCE [LARGE SCALE GENOMIC DNA]</scope>
    <source>
        <strain evidence="4 5">JCM 15749</strain>
    </source>
</reference>
<dbReference type="InterPro" id="IPR051016">
    <property type="entry name" value="Diverse_Substrate_AcTransf"/>
</dbReference>
<evidence type="ECO:0000259" key="3">
    <source>
        <dbReference type="PROSITE" id="PS51186"/>
    </source>
</evidence>
<gene>
    <name evidence="4" type="ORF">GCM10009821_14050</name>
</gene>
<dbReference type="InterPro" id="IPR016181">
    <property type="entry name" value="Acyl_CoA_acyltransferase"/>
</dbReference>
<dbReference type="SUPFAM" id="SSF55729">
    <property type="entry name" value="Acyl-CoA N-acyltransferases (Nat)"/>
    <property type="match status" value="1"/>
</dbReference>
<keyword evidence="2" id="KW-0012">Acyltransferase</keyword>